<proteinExistence type="predicted"/>
<name>A0A2P2KWF7_RHIMU</name>
<reference evidence="1" key="1">
    <citation type="submission" date="2018-02" db="EMBL/GenBank/DDBJ databases">
        <title>Rhizophora mucronata_Transcriptome.</title>
        <authorList>
            <person name="Meera S.P."/>
            <person name="Sreeshan A."/>
            <person name="Augustine A."/>
        </authorList>
    </citation>
    <scope>NUCLEOTIDE SEQUENCE</scope>
    <source>
        <tissue evidence="1">Leaf</tissue>
    </source>
</reference>
<dbReference type="EMBL" id="GGEC01029581">
    <property type="protein sequence ID" value="MBX10065.1"/>
    <property type="molecule type" value="Transcribed_RNA"/>
</dbReference>
<protein>
    <submittedName>
        <fullName evidence="1">Uncharacterized protein</fullName>
    </submittedName>
</protein>
<sequence>MNIYKNLQGSQQNITKK</sequence>
<organism evidence="1">
    <name type="scientific">Rhizophora mucronata</name>
    <name type="common">Asiatic mangrove</name>
    <dbReference type="NCBI Taxonomy" id="61149"/>
    <lineage>
        <taxon>Eukaryota</taxon>
        <taxon>Viridiplantae</taxon>
        <taxon>Streptophyta</taxon>
        <taxon>Embryophyta</taxon>
        <taxon>Tracheophyta</taxon>
        <taxon>Spermatophyta</taxon>
        <taxon>Magnoliopsida</taxon>
        <taxon>eudicotyledons</taxon>
        <taxon>Gunneridae</taxon>
        <taxon>Pentapetalae</taxon>
        <taxon>rosids</taxon>
        <taxon>fabids</taxon>
        <taxon>Malpighiales</taxon>
        <taxon>Rhizophoraceae</taxon>
        <taxon>Rhizophora</taxon>
    </lineage>
</organism>
<evidence type="ECO:0000313" key="1">
    <source>
        <dbReference type="EMBL" id="MBX10065.1"/>
    </source>
</evidence>
<accession>A0A2P2KWF7</accession>
<dbReference type="AlphaFoldDB" id="A0A2P2KWF7"/>